<feature type="transmembrane region" description="Helical" evidence="17">
    <location>
        <begin position="209"/>
        <end position="227"/>
    </location>
</feature>
<keyword evidence="8 17" id="KW-0472">Membrane</keyword>
<dbReference type="GO" id="GO:0005886">
    <property type="term" value="C:plasma membrane"/>
    <property type="evidence" value="ECO:0007669"/>
    <property type="project" value="TreeGrafter"/>
</dbReference>
<evidence type="ECO:0000256" key="12">
    <source>
        <dbReference type="ARBA" id="ARBA00041185"/>
    </source>
</evidence>
<dbReference type="PATRIC" id="fig|319652.3.peg.3"/>
<evidence type="ECO:0000256" key="2">
    <source>
        <dbReference type="ARBA" id="ARBA00022676"/>
    </source>
</evidence>
<keyword evidence="5" id="KW-0133">Cell shape</keyword>
<dbReference type="EMBL" id="JQBR01000001">
    <property type="protein sequence ID" value="KRN67465.1"/>
    <property type="molecule type" value="Genomic_DNA"/>
</dbReference>
<keyword evidence="7 17" id="KW-1133">Transmembrane helix</keyword>
<dbReference type="GO" id="GO:0032153">
    <property type="term" value="C:cell division site"/>
    <property type="evidence" value="ECO:0007669"/>
    <property type="project" value="TreeGrafter"/>
</dbReference>
<dbReference type="PANTHER" id="PTHR30474">
    <property type="entry name" value="CELL CYCLE PROTEIN"/>
    <property type="match status" value="1"/>
</dbReference>
<feature type="transmembrane region" description="Helical" evidence="17">
    <location>
        <begin position="299"/>
        <end position="320"/>
    </location>
</feature>
<keyword evidence="6" id="KW-0573">Peptidoglycan synthesis</keyword>
<dbReference type="Pfam" id="PF01098">
    <property type="entry name" value="FTSW_RODA_SPOVE"/>
    <property type="match status" value="1"/>
</dbReference>
<dbReference type="Proteomes" id="UP000051568">
    <property type="component" value="Unassembled WGS sequence"/>
</dbReference>
<comment type="similarity">
    <text evidence="11">Belongs to the SEDS family. FtsW subfamily.</text>
</comment>
<gene>
    <name evidence="18" type="ORF">IV80_GL000003</name>
</gene>
<keyword evidence="4 17" id="KW-0812">Transmembrane</keyword>
<keyword evidence="3" id="KW-0808">Transferase</keyword>
<accession>A0A0R2IQM0</accession>
<dbReference type="PANTHER" id="PTHR30474:SF2">
    <property type="entry name" value="PEPTIDOGLYCAN GLYCOSYLTRANSFERASE FTSW-RELATED"/>
    <property type="match status" value="1"/>
</dbReference>
<keyword evidence="19" id="KW-1185">Reference proteome</keyword>
<dbReference type="PROSITE" id="PS00428">
    <property type="entry name" value="FTSW_RODA_SPOVE"/>
    <property type="match status" value="1"/>
</dbReference>
<dbReference type="STRING" id="319652.IV80_GL000003"/>
<evidence type="ECO:0000256" key="3">
    <source>
        <dbReference type="ARBA" id="ARBA00022679"/>
    </source>
</evidence>
<comment type="subcellular location">
    <subcellularLocation>
        <location evidence="1">Membrane</location>
        <topology evidence="1">Multi-pass membrane protein</topology>
    </subcellularLocation>
</comment>
<evidence type="ECO:0000313" key="18">
    <source>
        <dbReference type="EMBL" id="KRN67465.1"/>
    </source>
</evidence>
<sequence length="403" mass="44483">MFKVSTFIFSNKVGSLLMKKFKYLDYFILVPYIILCVFGVIMVYSSSADYYIINGIRASSYLFRQLAYVMVGLLIAGTVFILKLSKLRSPTFIKIFTLAMLVSFFYLLFFGRVINGAKGWIEVGPINIQPAEVAKVYLTLYLADMLSKHNDRLEKDPKSYYRAPLIMTLVFVLAILLQRDLGGATINFAIALIIFFASGIDYRKGIGTLLLGASAFMFVILPLASKINVNTKNYMLQRIVGFAHPFELAKGAGNQLVNSYYALGNGGVFGVGLGNSIQKKGYLPEANTDFIMAVVSEELGLVTVTLILILLLVIVGRAIWLGIHAHNMYETLVCYGLATYLSVQTFFNIGGVTGILPITGVTFPFISYGGSSMLVLSVAMGILLNVSANVQRERIPDLKLVRE</sequence>
<dbReference type="AlphaFoldDB" id="A0A0R2IQM0"/>
<name>A0A0R2IQM0_9LACO</name>
<evidence type="ECO:0000313" key="19">
    <source>
        <dbReference type="Proteomes" id="UP000051568"/>
    </source>
</evidence>
<proteinExistence type="inferred from homology"/>
<comment type="function">
    <text evidence="16">Peptidoglycan polymerase that is essential for cell division.</text>
</comment>
<keyword evidence="2" id="KW-0328">Glycosyltransferase</keyword>
<feature type="transmembrane region" description="Helical" evidence="17">
    <location>
        <begin position="66"/>
        <end position="85"/>
    </location>
</feature>
<evidence type="ECO:0000256" key="4">
    <source>
        <dbReference type="ARBA" id="ARBA00022692"/>
    </source>
</evidence>
<protein>
    <recommendedName>
        <fullName evidence="12">Probable peptidoglycan glycosyltransferase FtsW</fullName>
        <ecNumber evidence="14">2.4.99.28</ecNumber>
    </recommendedName>
    <alternativeName>
        <fullName evidence="13">Cell division protein FtsW</fullName>
    </alternativeName>
    <alternativeName>
        <fullName evidence="10">Cell wall polymerase</fullName>
    </alternativeName>
    <alternativeName>
        <fullName evidence="9">Peptidoglycan polymerase</fullName>
    </alternativeName>
</protein>
<comment type="catalytic activity">
    <reaction evidence="15">
        <text>[GlcNAc-(1-&gt;4)-Mur2Ac(oyl-L-Ala-gamma-D-Glu-L-Lys-D-Ala-D-Ala)](n)-di-trans,octa-cis-undecaprenyl diphosphate + beta-D-GlcNAc-(1-&gt;4)-Mur2Ac(oyl-L-Ala-gamma-D-Glu-L-Lys-D-Ala-D-Ala)-di-trans,octa-cis-undecaprenyl diphosphate = [GlcNAc-(1-&gt;4)-Mur2Ac(oyl-L-Ala-gamma-D-Glu-L-Lys-D-Ala-D-Ala)](n+1)-di-trans,octa-cis-undecaprenyl diphosphate + di-trans,octa-cis-undecaprenyl diphosphate + H(+)</text>
        <dbReference type="Rhea" id="RHEA:23708"/>
        <dbReference type="Rhea" id="RHEA-COMP:9602"/>
        <dbReference type="Rhea" id="RHEA-COMP:9603"/>
        <dbReference type="ChEBI" id="CHEBI:15378"/>
        <dbReference type="ChEBI" id="CHEBI:58405"/>
        <dbReference type="ChEBI" id="CHEBI:60033"/>
        <dbReference type="ChEBI" id="CHEBI:78435"/>
        <dbReference type="EC" id="2.4.99.28"/>
    </reaction>
</comment>
<evidence type="ECO:0000256" key="10">
    <source>
        <dbReference type="ARBA" id="ARBA00033270"/>
    </source>
</evidence>
<evidence type="ECO:0000256" key="8">
    <source>
        <dbReference type="ARBA" id="ARBA00023136"/>
    </source>
</evidence>
<dbReference type="GO" id="GO:0009252">
    <property type="term" value="P:peptidoglycan biosynthetic process"/>
    <property type="evidence" value="ECO:0007669"/>
    <property type="project" value="UniProtKB-KW"/>
</dbReference>
<evidence type="ECO:0000256" key="7">
    <source>
        <dbReference type="ARBA" id="ARBA00022989"/>
    </source>
</evidence>
<evidence type="ECO:0000256" key="14">
    <source>
        <dbReference type="ARBA" id="ARBA00044770"/>
    </source>
</evidence>
<feature type="transmembrane region" description="Helical" evidence="17">
    <location>
        <begin position="184"/>
        <end position="202"/>
    </location>
</feature>
<feature type="transmembrane region" description="Helical" evidence="17">
    <location>
        <begin position="91"/>
        <end position="110"/>
    </location>
</feature>
<feature type="transmembrane region" description="Helical" evidence="17">
    <location>
        <begin position="26"/>
        <end position="45"/>
    </location>
</feature>
<evidence type="ECO:0000256" key="17">
    <source>
        <dbReference type="SAM" id="Phobius"/>
    </source>
</evidence>
<evidence type="ECO:0000256" key="15">
    <source>
        <dbReference type="ARBA" id="ARBA00049902"/>
    </source>
</evidence>
<feature type="transmembrane region" description="Helical" evidence="17">
    <location>
        <begin position="332"/>
        <end position="359"/>
    </location>
</feature>
<evidence type="ECO:0000256" key="13">
    <source>
        <dbReference type="ARBA" id="ARBA00041418"/>
    </source>
</evidence>
<evidence type="ECO:0000256" key="11">
    <source>
        <dbReference type="ARBA" id="ARBA00038053"/>
    </source>
</evidence>
<comment type="caution">
    <text evidence="18">The sequence shown here is derived from an EMBL/GenBank/DDBJ whole genome shotgun (WGS) entry which is preliminary data.</text>
</comment>
<dbReference type="GO" id="GO:0008360">
    <property type="term" value="P:regulation of cell shape"/>
    <property type="evidence" value="ECO:0007669"/>
    <property type="project" value="UniProtKB-KW"/>
</dbReference>
<evidence type="ECO:0000256" key="9">
    <source>
        <dbReference type="ARBA" id="ARBA00032370"/>
    </source>
</evidence>
<organism evidence="18 19">
    <name type="scientific">Pediococcus cellicola</name>
    <dbReference type="NCBI Taxonomy" id="319652"/>
    <lineage>
        <taxon>Bacteria</taxon>
        <taxon>Bacillati</taxon>
        <taxon>Bacillota</taxon>
        <taxon>Bacilli</taxon>
        <taxon>Lactobacillales</taxon>
        <taxon>Lactobacillaceae</taxon>
        <taxon>Pediococcus</taxon>
    </lineage>
</organism>
<evidence type="ECO:0000256" key="5">
    <source>
        <dbReference type="ARBA" id="ARBA00022960"/>
    </source>
</evidence>
<evidence type="ECO:0000256" key="6">
    <source>
        <dbReference type="ARBA" id="ARBA00022984"/>
    </source>
</evidence>
<reference evidence="18 19" key="1">
    <citation type="journal article" date="2015" name="Genome Announc.">
        <title>Expanding the biotechnology potential of lactobacilli through comparative genomics of 213 strains and associated genera.</title>
        <authorList>
            <person name="Sun Z."/>
            <person name="Harris H.M."/>
            <person name="McCann A."/>
            <person name="Guo C."/>
            <person name="Argimon S."/>
            <person name="Zhang W."/>
            <person name="Yang X."/>
            <person name="Jeffery I.B."/>
            <person name="Cooney J.C."/>
            <person name="Kagawa T.F."/>
            <person name="Liu W."/>
            <person name="Song Y."/>
            <person name="Salvetti E."/>
            <person name="Wrobel A."/>
            <person name="Rasinkangas P."/>
            <person name="Parkhill J."/>
            <person name="Rea M.C."/>
            <person name="O'Sullivan O."/>
            <person name="Ritari J."/>
            <person name="Douillard F.P."/>
            <person name="Paul Ross R."/>
            <person name="Yang R."/>
            <person name="Briner A.E."/>
            <person name="Felis G.E."/>
            <person name="de Vos W.M."/>
            <person name="Barrangou R."/>
            <person name="Klaenhammer T.R."/>
            <person name="Caufield P.W."/>
            <person name="Cui Y."/>
            <person name="Zhang H."/>
            <person name="O'Toole P.W."/>
        </authorList>
    </citation>
    <scope>NUCLEOTIDE SEQUENCE [LARGE SCALE GENOMIC DNA]</scope>
    <source>
        <strain evidence="18 19">DSM 17757</strain>
    </source>
</reference>
<evidence type="ECO:0000256" key="1">
    <source>
        <dbReference type="ARBA" id="ARBA00004141"/>
    </source>
</evidence>
<dbReference type="GO" id="GO:0015648">
    <property type="term" value="F:lipid-linked peptidoglycan transporter activity"/>
    <property type="evidence" value="ECO:0007669"/>
    <property type="project" value="TreeGrafter"/>
</dbReference>
<dbReference type="EC" id="2.4.99.28" evidence="14"/>
<dbReference type="InterPro" id="IPR018365">
    <property type="entry name" value="Cell_cycle_FtsW-rel_CS"/>
</dbReference>
<feature type="transmembrane region" description="Helical" evidence="17">
    <location>
        <begin position="160"/>
        <end position="178"/>
    </location>
</feature>
<feature type="transmembrane region" description="Helical" evidence="17">
    <location>
        <begin position="365"/>
        <end position="386"/>
    </location>
</feature>
<dbReference type="InterPro" id="IPR001182">
    <property type="entry name" value="FtsW/RodA"/>
</dbReference>
<dbReference type="GO" id="GO:0008955">
    <property type="term" value="F:peptidoglycan glycosyltransferase activity"/>
    <property type="evidence" value="ECO:0007669"/>
    <property type="project" value="UniProtKB-EC"/>
</dbReference>
<evidence type="ECO:0000256" key="16">
    <source>
        <dbReference type="ARBA" id="ARBA00049966"/>
    </source>
</evidence>
<dbReference type="GO" id="GO:0051301">
    <property type="term" value="P:cell division"/>
    <property type="evidence" value="ECO:0007669"/>
    <property type="project" value="InterPro"/>
</dbReference>